<reference evidence="1" key="1">
    <citation type="submission" date="2018-02" db="EMBL/GenBank/DDBJ databases">
        <authorList>
            <person name="Cohen D.B."/>
            <person name="Kent A.D."/>
        </authorList>
    </citation>
    <scope>NUCLEOTIDE SEQUENCE</scope>
</reference>
<accession>A0A2N9E3E7</accession>
<organism evidence="1">
    <name type="scientific">Fagus sylvatica</name>
    <name type="common">Beechnut</name>
    <dbReference type="NCBI Taxonomy" id="28930"/>
    <lineage>
        <taxon>Eukaryota</taxon>
        <taxon>Viridiplantae</taxon>
        <taxon>Streptophyta</taxon>
        <taxon>Embryophyta</taxon>
        <taxon>Tracheophyta</taxon>
        <taxon>Spermatophyta</taxon>
        <taxon>Magnoliopsida</taxon>
        <taxon>eudicotyledons</taxon>
        <taxon>Gunneridae</taxon>
        <taxon>Pentapetalae</taxon>
        <taxon>rosids</taxon>
        <taxon>fabids</taxon>
        <taxon>Fagales</taxon>
        <taxon>Fagaceae</taxon>
        <taxon>Fagus</taxon>
    </lineage>
</organism>
<dbReference type="InterPro" id="IPR050796">
    <property type="entry name" value="SCF_F-box_component"/>
</dbReference>
<sequence length="205" mass="23387">MLPPNLLGHLLGSVAHGLAYHSQKNDFKILRIVFQRSLADTSAEVYTLSTDSWRRVVISMEEQSFILSFDVNDERFRKIMLPQNYLDEPSYSDFEHLAMIKGSLALIVFGTVIDKILGICQIWVMREYGVVESWTKKWILINWFHRSWGCTDNGELLIENANGLVSFDPESLNENILAIEDLKWVGYTANSMESLALLDGVNVNV</sequence>
<dbReference type="EMBL" id="OIVN01000056">
    <property type="protein sequence ID" value="SPC73406.1"/>
    <property type="molecule type" value="Genomic_DNA"/>
</dbReference>
<dbReference type="PANTHER" id="PTHR31672:SF13">
    <property type="entry name" value="F-BOX PROTEIN CPR30-LIKE"/>
    <property type="match status" value="1"/>
</dbReference>
<dbReference type="AlphaFoldDB" id="A0A2N9E3E7"/>
<evidence type="ECO:0000313" key="1">
    <source>
        <dbReference type="EMBL" id="SPC73406.1"/>
    </source>
</evidence>
<dbReference type="PANTHER" id="PTHR31672">
    <property type="entry name" value="BNACNNG10540D PROTEIN"/>
    <property type="match status" value="1"/>
</dbReference>
<proteinExistence type="predicted"/>
<name>A0A2N9E3E7_FAGSY</name>
<protein>
    <submittedName>
        <fullName evidence="1">Uncharacterized protein</fullName>
    </submittedName>
</protein>
<gene>
    <name evidence="1" type="ORF">FSB_LOCUS1288</name>
</gene>